<keyword evidence="2 4" id="KW-0808">Transferase</keyword>
<dbReference type="Gene3D" id="2.40.50.140">
    <property type="entry name" value="Nucleic acid-binding proteins"/>
    <property type="match status" value="1"/>
</dbReference>
<reference evidence="7 8" key="1">
    <citation type="submission" date="2021-08" db="EMBL/GenBank/DDBJ databases">
        <title>Complete genome sequence of the strain Aneurinibacillus thermoaerophilus CCM 8960.</title>
        <authorList>
            <person name="Musilova J."/>
            <person name="Kourilova X."/>
            <person name="Pernicova I."/>
            <person name="Bezdicek M."/>
            <person name="Lengerova M."/>
            <person name="Obruca S."/>
            <person name="Sedlar K."/>
        </authorList>
    </citation>
    <scope>NUCLEOTIDE SEQUENCE [LARGE SCALE GENOMIC DNA]</scope>
    <source>
        <strain evidence="7 8">CCM 8960</strain>
    </source>
</reference>
<dbReference type="PROSITE" id="PS01231">
    <property type="entry name" value="TRMA_2"/>
    <property type="match status" value="1"/>
</dbReference>
<feature type="domain" description="TRAM" evidence="6">
    <location>
        <begin position="13"/>
        <end position="71"/>
    </location>
</feature>
<dbReference type="Pfam" id="PF05958">
    <property type="entry name" value="tRNA_U5-meth_tr"/>
    <property type="match status" value="1"/>
</dbReference>
<feature type="binding site" evidence="4">
    <location>
        <position position="345"/>
    </location>
    <ligand>
        <name>S-adenosyl-L-methionine</name>
        <dbReference type="ChEBI" id="CHEBI:59789"/>
    </ligand>
</feature>
<dbReference type="SUPFAM" id="SSF50249">
    <property type="entry name" value="Nucleic acid-binding proteins"/>
    <property type="match status" value="1"/>
</dbReference>
<dbReference type="PANTHER" id="PTHR11061">
    <property type="entry name" value="RNA M5U METHYLTRANSFERASE"/>
    <property type="match status" value="1"/>
</dbReference>
<dbReference type="GO" id="GO:0008168">
    <property type="term" value="F:methyltransferase activity"/>
    <property type="evidence" value="ECO:0007669"/>
    <property type="project" value="UniProtKB-KW"/>
</dbReference>
<dbReference type="InterPro" id="IPR029063">
    <property type="entry name" value="SAM-dependent_MTases_sf"/>
</dbReference>
<dbReference type="CDD" id="cd02440">
    <property type="entry name" value="AdoMet_MTases"/>
    <property type="match status" value="1"/>
</dbReference>
<proteinExistence type="inferred from homology"/>
<dbReference type="InterPro" id="IPR002792">
    <property type="entry name" value="TRAM_dom"/>
</dbReference>
<sequence>MKTKKRKQTDGAELDVGREILLTIKRIGINGEGIGYYKKKAVFVPGALPGEVVEASITKVQSSYAEGKIKKIKQTSELRQTPFCPVYDECGGCQLQHMTYEGQLKAKEDMVRGAFERYTEMKELPLRPILGMDEPWNYRNKAQLQAGMRDGKVIMGLYAADSHRLVDIGDCPIQHPETNRMISAAREALEKLNIPVYNERKRTGVVRTIVARVGFETGEQQLILVTAEDKLPRTKELIAELRMRLPRLTSISQNINKRKTPLIFGDKTITLWGKEAIDESLGNVKFSLSPRAFFQLNPSQTVKLYNAVKEAAGLTGSELVVDAYCGVGTIALWLAPDARKVRGIEVIPEAVADAKRNAEKSGITNAEFYVGQAEKLLPQWVKRGERPDVIVVDPPRVGCDKALLDAILKAKPKRFVYVSCNPSTLAKNIADLLKEYKLEWVQPVDMFPHTAHVECVSKLILKKEAGKN</sequence>
<dbReference type="InterPro" id="IPR030390">
    <property type="entry name" value="MeTrfase_TrmA_AS"/>
</dbReference>
<dbReference type="Gene3D" id="3.40.50.150">
    <property type="entry name" value="Vaccinia Virus protein VP39"/>
    <property type="match status" value="1"/>
</dbReference>
<name>A0ABX8YC54_ANETH</name>
<dbReference type="GO" id="GO:0032259">
    <property type="term" value="P:methylation"/>
    <property type="evidence" value="ECO:0007669"/>
    <property type="project" value="UniProtKB-KW"/>
</dbReference>
<evidence type="ECO:0000256" key="1">
    <source>
        <dbReference type="ARBA" id="ARBA00022603"/>
    </source>
</evidence>
<evidence type="ECO:0000259" key="6">
    <source>
        <dbReference type="PROSITE" id="PS50926"/>
    </source>
</evidence>
<dbReference type="PROSITE" id="PS51687">
    <property type="entry name" value="SAM_MT_RNA_M5U"/>
    <property type="match status" value="1"/>
</dbReference>
<accession>A0ABX8YC54</accession>
<protein>
    <submittedName>
        <fullName evidence="7">23S rRNA (Uracil(1939)-C(5))-methyltransferase RlmD</fullName>
        <ecNumber evidence="7">2.1.1.190</ecNumber>
    </submittedName>
</protein>
<dbReference type="PANTHER" id="PTHR11061:SF45">
    <property type="match status" value="1"/>
</dbReference>
<evidence type="ECO:0000313" key="7">
    <source>
        <dbReference type="EMBL" id="QYY43292.1"/>
    </source>
</evidence>
<feature type="binding site" evidence="4">
    <location>
        <position position="295"/>
    </location>
    <ligand>
        <name>S-adenosyl-L-methionine</name>
        <dbReference type="ChEBI" id="CHEBI:59789"/>
    </ligand>
</feature>
<evidence type="ECO:0000256" key="5">
    <source>
        <dbReference type="PROSITE-ProRule" id="PRU10015"/>
    </source>
</evidence>
<evidence type="ECO:0000256" key="2">
    <source>
        <dbReference type="ARBA" id="ARBA00022679"/>
    </source>
</evidence>
<dbReference type="EC" id="2.1.1.190" evidence="7"/>
<organism evidence="7 8">
    <name type="scientific">Aneurinibacillus thermoaerophilus</name>
    <dbReference type="NCBI Taxonomy" id="143495"/>
    <lineage>
        <taxon>Bacteria</taxon>
        <taxon>Bacillati</taxon>
        <taxon>Bacillota</taxon>
        <taxon>Bacilli</taxon>
        <taxon>Bacillales</taxon>
        <taxon>Paenibacillaceae</taxon>
        <taxon>Aneurinibacillus group</taxon>
        <taxon>Aneurinibacillus</taxon>
    </lineage>
</organism>
<dbReference type="NCBIfam" id="TIGR00479">
    <property type="entry name" value="rumA"/>
    <property type="match status" value="1"/>
</dbReference>
<feature type="binding site" evidence="4">
    <location>
        <position position="393"/>
    </location>
    <ligand>
        <name>S-adenosyl-L-methionine</name>
        <dbReference type="ChEBI" id="CHEBI:59789"/>
    </ligand>
</feature>
<feature type="active site" evidence="5">
    <location>
        <position position="420"/>
    </location>
</feature>
<evidence type="ECO:0000256" key="3">
    <source>
        <dbReference type="ARBA" id="ARBA00022691"/>
    </source>
</evidence>
<dbReference type="EMBL" id="CP080764">
    <property type="protein sequence ID" value="QYY43292.1"/>
    <property type="molecule type" value="Genomic_DNA"/>
</dbReference>
<dbReference type="InterPro" id="IPR030391">
    <property type="entry name" value="MeTrfase_TrmA_CS"/>
</dbReference>
<evidence type="ECO:0000256" key="4">
    <source>
        <dbReference type="PROSITE-ProRule" id="PRU01024"/>
    </source>
</evidence>
<dbReference type="Pfam" id="PF01938">
    <property type="entry name" value="TRAM"/>
    <property type="match status" value="1"/>
</dbReference>
<dbReference type="SUPFAM" id="SSF53335">
    <property type="entry name" value="S-adenosyl-L-methionine-dependent methyltransferases"/>
    <property type="match status" value="1"/>
</dbReference>
<dbReference type="RefSeq" id="WP_220559329.1">
    <property type="nucleotide sequence ID" value="NZ_CP080764.1"/>
</dbReference>
<dbReference type="Proteomes" id="UP000826616">
    <property type="component" value="Chromosome"/>
</dbReference>
<dbReference type="InterPro" id="IPR012340">
    <property type="entry name" value="NA-bd_OB-fold"/>
</dbReference>
<evidence type="ECO:0000313" key="8">
    <source>
        <dbReference type="Proteomes" id="UP000826616"/>
    </source>
</evidence>
<dbReference type="GeneID" id="97140351"/>
<keyword evidence="3 4" id="KW-0949">S-adenosyl-L-methionine</keyword>
<dbReference type="PROSITE" id="PS50926">
    <property type="entry name" value="TRAM"/>
    <property type="match status" value="1"/>
</dbReference>
<comment type="similarity">
    <text evidence="4">Belongs to the class I-like SAM-binding methyltransferase superfamily. RNA M5U methyltransferase family.</text>
</comment>
<dbReference type="Gene3D" id="2.40.50.1070">
    <property type="match status" value="1"/>
</dbReference>
<feature type="active site" description="Nucleophile" evidence="4">
    <location>
        <position position="420"/>
    </location>
</feature>
<gene>
    <name evidence="7" type="primary">rlmD</name>
    <name evidence="7" type="ORF">K3F53_03120</name>
</gene>
<feature type="binding site" evidence="4">
    <location>
        <position position="324"/>
    </location>
    <ligand>
        <name>S-adenosyl-L-methionine</name>
        <dbReference type="ChEBI" id="CHEBI:59789"/>
    </ligand>
</feature>
<keyword evidence="1 4" id="KW-0489">Methyltransferase</keyword>
<dbReference type="InterPro" id="IPR010280">
    <property type="entry name" value="U5_MeTrfase_fam"/>
</dbReference>
<keyword evidence="8" id="KW-1185">Reference proteome</keyword>
<dbReference type="PROSITE" id="PS01230">
    <property type="entry name" value="TRMA_1"/>
    <property type="match status" value="1"/>
</dbReference>